<evidence type="ECO:0000256" key="6">
    <source>
        <dbReference type="RuleBase" id="RU000716"/>
    </source>
</evidence>
<dbReference type="GO" id="GO:0016987">
    <property type="term" value="F:sigma factor activity"/>
    <property type="evidence" value="ECO:0007669"/>
    <property type="project" value="UniProtKB-KW"/>
</dbReference>
<dbReference type="PANTHER" id="PTHR43133">
    <property type="entry name" value="RNA POLYMERASE ECF-TYPE SIGMA FACTO"/>
    <property type="match status" value="1"/>
</dbReference>
<evidence type="ECO:0000313" key="9">
    <source>
        <dbReference type="EMBL" id="GBD00195.1"/>
    </source>
</evidence>
<dbReference type="InterPro" id="IPR000838">
    <property type="entry name" value="RNA_pol_sigma70_ECF_CS"/>
</dbReference>
<dbReference type="InterPro" id="IPR014284">
    <property type="entry name" value="RNA_pol_sigma-70_dom"/>
</dbReference>
<feature type="domain" description="RNA polymerase sigma factor 70 region 4 type 2" evidence="8">
    <location>
        <begin position="138"/>
        <end position="190"/>
    </location>
</feature>
<evidence type="ECO:0000256" key="5">
    <source>
        <dbReference type="ARBA" id="ARBA00023163"/>
    </source>
</evidence>
<dbReference type="InterPro" id="IPR039425">
    <property type="entry name" value="RNA_pol_sigma-70-like"/>
</dbReference>
<dbReference type="GO" id="GO:0006352">
    <property type="term" value="P:DNA-templated transcription initiation"/>
    <property type="evidence" value="ECO:0007669"/>
    <property type="project" value="InterPro"/>
</dbReference>
<dbReference type="InterPro" id="IPR013325">
    <property type="entry name" value="RNA_pol_sigma_r2"/>
</dbReference>
<dbReference type="CDD" id="cd06171">
    <property type="entry name" value="Sigma70_r4"/>
    <property type="match status" value="1"/>
</dbReference>
<reference evidence="10" key="1">
    <citation type="submission" date="2017-09" db="EMBL/GenBank/DDBJ databases">
        <title>Metaegenomics of thermophilic ammonia-oxidizing enrichment culture.</title>
        <authorList>
            <person name="Kato S."/>
            <person name="Suzuki K."/>
        </authorList>
    </citation>
    <scope>NUCLEOTIDE SEQUENCE [LARGE SCALE GENOMIC DNA]</scope>
</reference>
<dbReference type="InterPro" id="IPR036388">
    <property type="entry name" value="WH-like_DNA-bd_sf"/>
</dbReference>
<sequence>MVAQKLTDGELVRQAKAGDLSAFEELVNRYERRIWTLAKRIVRHDQDAEDVTQDTFLTALEHLDELREEERFGAWLVQIATRHAFRVLERRKRLPTQSLDELTKEANDEDEETVPHPEFIADWRENPETLLLRAETRQLIEQALSELPEKYRSVFLLRDVEGLSVKETAEALGISEANVKVRLLRARLQLREKLTRWFGDEAKRVMPHRHDAPLQRTGEDT</sequence>
<dbReference type="EMBL" id="BEHT01000058">
    <property type="protein sequence ID" value="GBD00195.1"/>
    <property type="molecule type" value="Genomic_DNA"/>
</dbReference>
<organism evidence="9 10">
    <name type="scientific">Candidatus Fervidibacter japonicus</name>
    <dbReference type="NCBI Taxonomy" id="2035412"/>
    <lineage>
        <taxon>Bacteria</taxon>
        <taxon>Candidatus Fervidibacterota</taxon>
        <taxon>Candidatus Fervidibacter</taxon>
    </lineage>
</organism>
<proteinExistence type="inferred from homology"/>
<evidence type="ECO:0000259" key="7">
    <source>
        <dbReference type="Pfam" id="PF04542"/>
    </source>
</evidence>
<protein>
    <recommendedName>
        <fullName evidence="6">RNA polymerase sigma factor</fullName>
    </recommendedName>
</protein>
<evidence type="ECO:0000259" key="8">
    <source>
        <dbReference type="Pfam" id="PF08281"/>
    </source>
</evidence>
<comment type="similarity">
    <text evidence="1 6">Belongs to the sigma-70 factor family. ECF subfamily.</text>
</comment>
<gene>
    <name evidence="9" type="primary">sigW_4</name>
    <name evidence="9" type="ORF">HRbin17_02733</name>
</gene>
<evidence type="ECO:0000256" key="2">
    <source>
        <dbReference type="ARBA" id="ARBA00023015"/>
    </source>
</evidence>
<keyword evidence="3 6" id="KW-0731">Sigma factor</keyword>
<evidence type="ECO:0000256" key="1">
    <source>
        <dbReference type="ARBA" id="ARBA00010641"/>
    </source>
</evidence>
<keyword evidence="5 6" id="KW-0804">Transcription</keyword>
<dbReference type="InterPro" id="IPR013324">
    <property type="entry name" value="RNA_pol_sigma_r3/r4-like"/>
</dbReference>
<dbReference type="Gene3D" id="1.10.10.10">
    <property type="entry name" value="Winged helix-like DNA-binding domain superfamily/Winged helix DNA-binding domain"/>
    <property type="match status" value="1"/>
</dbReference>
<dbReference type="PANTHER" id="PTHR43133:SF51">
    <property type="entry name" value="RNA POLYMERASE SIGMA FACTOR"/>
    <property type="match status" value="1"/>
</dbReference>
<feature type="domain" description="RNA polymerase sigma-70 region 2" evidence="7">
    <location>
        <begin position="26"/>
        <end position="93"/>
    </location>
</feature>
<dbReference type="Pfam" id="PF08281">
    <property type="entry name" value="Sigma70_r4_2"/>
    <property type="match status" value="1"/>
</dbReference>
<keyword evidence="2 6" id="KW-0805">Transcription regulation</keyword>
<comment type="caution">
    <text evidence="9">The sequence shown here is derived from an EMBL/GenBank/DDBJ whole genome shotgun (WGS) entry which is preliminary data.</text>
</comment>
<name>A0A2H5XG90_9BACT</name>
<dbReference type="NCBIfam" id="TIGR02937">
    <property type="entry name" value="sigma70-ECF"/>
    <property type="match status" value="1"/>
</dbReference>
<dbReference type="InterPro" id="IPR013249">
    <property type="entry name" value="RNA_pol_sigma70_r4_t2"/>
</dbReference>
<dbReference type="Pfam" id="PF04542">
    <property type="entry name" value="Sigma70_r2"/>
    <property type="match status" value="1"/>
</dbReference>
<dbReference type="Gene3D" id="1.10.1740.10">
    <property type="match status" value="1"/>
</dbReference>
<dbReference type="GO" id="GO:0003677">
    <property type="term" value="F:DNA binding"/>
    <property type="evidence" value="ECO:0007669"/>
    <property type="project" value="UniProtKB-KW"/>
</dbReference>
<evidence type="ECO:0000256" key="3">
    <source>
        <dbReference type="ARBA" id="ARBA00023082"/>
    </source>
</evidence>
<dbReference type="AlphaFoldDB" id="A0A2H5XG90"/>
<dbReference type="InterPro" id="IPR007627">
    <property type="entry name" value="RNA_pol_sigma70_r2"/>
</dbReference>
<dbReference type="SUPFAM" id="SSF88659">
    <property type="entry name" value="Sigma3 and sigma4 domains of RNA polymerase sigma factors"/>
    <property type="match status" value="1"/>
</dbReference>
<keyword evidence="4 6" id="KW-0238">DNA-binding</keyword>
<dbReference type="Proteomes" id="UP000236173">
    <property type="component" value="Unassembled WGS sequence"/>
</dbReference>
<evidence type="ECO:0000313" key="10">
    <source>
        <dbReference type="Proteomes" id="UP000236173"/>
    </source>
</evidence>
<evidence type="ECO:0000256" key="4">
    <source>
        <dbReference type="ARBA" id="ARBA00023125"/>
    </source>
</evidence>
<dbReference type="PROSITE" id="PS01063">
    <property type="entry name" value="SIGMA70_ECF"/>
    <property type="match status" value="1"/>
</dbReference>
<dbReference type="SUPFAM" id="SSF88946">
    <property type="entry name" value="Sigma2 domain of RNA polymerase sigma factors"/>
    <property type="match status" value="1"/>
</dbReference>
<accession>A0A2H5XG90</accession>